<feature type="chain" id="PRO_5022995709" evidence="1">
    <location>
        <begin position="26"/>
        <end position="160"/>
    </location>
</feature>
<evidence type="ECO:0000313" key="3">
    <source>
        <dbReference type="Proteomes" id="UP000321612"/>
    </source>
</evidence>
<dbReference type="AlphaFoldDB" id="A0A5C8GP23"/>
<dbReference type="Proteomes" id="UP000321612">
    <property type="component" value="Unassembled WGS sequence"/>
</dbReference>
<keyword evidence="1" id="KW-0732">Signal</keyword>
<dbReference type="EMBL" id="SDIK01000022">
    <property type="protein sequence ID" value="TXJ62672.1"/>
    <property type="molecule type" value="Genomic_DNA"/>
</dbReference>
<keyword evidence="3" id="KW-1185">Reference proteome</keyword>
<proteinExistence type="predicted"/>
<comment type="caution">
    <text evidence="2">The sequence shown here is derived from an EMBL/GenBank/DDBJ whole genome shotgun (WGS) entry which is preliminary data.</text>
</comment>
<dbReference type="OrthoDB" id="1078884at2"/>
<name>A0A5C8GP23_9BACT</name>
<protein>
    <submittedName>
        <fullName evidence="2">T9SS C-terminal target domain-containing protein</fullName>
    </submittedName>
</protein>
<evidence type="ECO:0000256" key="1">
    <source>
        <dbReference type="SAM" id="SignalP"/>
    </source>
</evidence>
<dbReference type="RefSeq" id="WP_130830024.1">
    <property type="nucleotide sequence ID" value="NZ_SDIK01000022.1"/>
</dbReference>
<sequence length="160" mass="17150">MRFKTNLRKLTCLLLLSMAGVSAMAADYVHVKVSDADGTATFFALADKPVVSFTSDFLVLTTKKQTVQYPIADYRKIEFTEATGITSVDASSKTGIFTIGSSLKGEQLPAGRKVTVYAVNGEVIGSATASQCGTVEIPLNGKSGIFIVKTYSKTFKFIVK</sequence>
<reference evidence="3" key="1">
    <citation type="submission" date="2019-05" db="EMBL/GenBank/DDBJ databases">
        <title>Prevotella brunnea sp. nov., isolated from a wound of a patient.</title>
        <authorList>
            <person name="Buhl M."/>
        </authorList>
    </citation>
    <scope>NUCLEOTIDE SEQUENCE [LARGE SCALE GENOMIC DNA]</scope>
    <source>
        <strain evidence="3">A2672</strain>
    </source>
</reference>
<organism evidence="2 3">
    <name type="scientific">Prevotella brunnea</name>
    <dbReference type="NCBI Taxonomy" id="2508867"/>
    <lineage>
        <taxon>Bacteria</taxon>
        <taxon>Pseudomonadati</taxon>
        <taxon>Bacteroidota</taxon>
        <taxon>Bacteroidia</taxon>
        <taxon>Bacteroidales</taxon>
        <taxon>Prevotellaceae</taxon>
        <taxon>Prevotella</taxon>
    </lineage>
</organism>
<evidence type="ECO:0000313" key="2">
    <source>
        <dbReference type="EMBL" id="TXJ62672.1"/>
    </source>
</evidence>
<gene>
    <name evidence="2" type="ORF">ETF27_03695</name>
</gene>
<accession>A0A5C8GP23</accession>
<feature type="signal peptide" evidence="1">
    <location>
        <begin position="1"/>
        <end position="25"/>
    </location>
</feature>